<organism evidence="2">
    <name type="scientific">Trichuris suis</name>
    <name type="common">pig whipworm</name>
    <dbReference type="NCBI Taxonomy" id="68888"/>
    <lineage>
        <taxon>Eukaryota</taxon>
        <taxon>Metazoa</taxon>
        <taxon>Ecdysozoa</taxon>
        <taxon>Nematoda</taxon>
        <taxon>Enoplea</taxon>
        <taxon>Dorylaimia</taxon>
        <taxon>Trichinellida</taxon>
        <taxon>Trichuridae</taxon>
        <taxon>Trichuris</taxon>
    </lineage>
</organism>
<sequence length="110" mass="12702">MNLAANLWMLSFFNCCRKCPYLCITAGKCYFVVEQETGRSWERPITSDYEHHTSFCYPHARTNIRISHDKTSCLSTQDTTETHLCTLGHSSTSMEIWAPYNRPFVAVSVR</sequence>
<dbReference type="Proteomes" id="UP000030758">
    <property type="component" value="Unassembled WGS sequence"/>
</dbReference>
<feature type="signal peptide" evidence="1">
    <location>
        <begin position="1"/>
        <end position="18"/>
    </location>
</feature>
<protein>
    <recommendedName>
        <fullName evidence="3">Secreted protein</fullName>
    </recommendedName>
</protein>
<name>A0A085NKK8_9BILA</name>
<proteinExistence type="predicted"/>
<evidence type="ECO:0000256" key="1">
    <source>
        <dbReference type="SAM" id="SignalP"/>
    </source>
</evidence>
<dbReference type="AlphaFoldDB" id="A0A085NKK8"/>
<evidence type="ECO:0000313" key="2">
    <source>
        <dbReference type="EMBL" id="KFD70004.1"/>
    </source>
</evidence>
<feature type="chain" id="PRO_5001795966" description="Secreted protein" evidence="1">
    <location>
        <begin position="19"/>
        <end position="110"/>
    </location>
</feature>
<reference evidence="2" key="1">
    <citation type="journal article" date="2014" name="Nat. Genet.">
        <title>Genome and transcriptome of the porcine whipworm Trichuris suis.</title>
        <authorList>
            <person name="Jex A.R."/>
            <person name="Nejsum P."/>
            <person name="Schwarz E.M."/>
            <person name="Hu L."/>
            <person name="Young N.D."/>
            <person name="Hall R.S."/>
            <person name="Korhonen P.K."/>
            <person name="Liao S."/>
            <person name="Thamsborg S."/>
            <person name="Xia J."/>
            <person name="Xu P."/>
            <person name="Wang S."/>
            <person name="Scheerlinck J.P."/>
            <person name="Hofmann A."/>
            <person name="Sternberg P.W."/>
            <person name="Wang J."/>
            <person name="Gasser R.B."/>
        </authorList>
    </citation>
    <scope>NUCLEOTIDE SEQUENCE [LARGE SCALE GENOMIC DNA]</scope>
    <source>
        <strain evidence="2">DCEP-RM93F</strain>
    </source>
</reference>
<evidence type="ECO:0008006" key="3">
    <source>
        <dbReference type="Google" id="ProtNLM"/>
    </source>
</evidence>
<accession>A0A085NKK8</accession>
<keyword evidence="1" id="KW-0732">Signal</keyword>
<gene>
    <name evidence="2" type="ORF">M514_17863</name>
</gene>
<dbReference type="EMBL" id="KL367491">
    <property type="protein sequence ID" value="KFD70004.1"/>
    <property type="molecule type" value="Genomic_DNA"/>
</dbReference>